<sequence>MVLSRTCSIPLQFVCYVNSSWKVSGSLVSMLNKRCRLKDQHMSGRGFTS</sequence>
<feature type="non-terminal residue" evidence="1">
    <location>
        <position position="49"/>
    </location>
</feature>
<dbReference type="AlphaFoldDB" id="A0AAV1YYC7"/>
<organism evidence="1 2">
    <name type="scientific">Larinioides sclopetarius</name>
    <dbReference type="NCBI Taxonomy" id="280406"/>
    <lineage>
        <taxon>Eukaryota</taxon>
        <taxon>Metazoa</taxon>
        <taxon>Ecdysozoa</taxon>
        <taxon>Arthropoda</taxon>
        <taxon>Chelicerata</taxon>
        <taxon>Arachnida</taxon>
        <taxon>Araneae</taxon>
        <taxon>Araneomorphae</taxon>
        <taxon>Entelegynae</taxon>
        <taxon>Araneoidea</taxon>
        <taxon>Araneidae</taxon>
        <taxon>Larinioides</taxon>
    </lineage>
</organism>
<reference evidence="1 2" key="1">
    <citation type="submission" date="2024-04" db="EMBL/GenBank/DDBJ databases">
        <authorList>
            <person name="Rising A."/>
            <person name="Reimegard J."/>
            <person name="Sonavane S."/>
            <person name="Akerstrom W."/>
            <person name="Nylinder S."/>
            <person name="Hedman E."/>
            <person name="Kallberg Y."/>
        </authorList>
    </citation>
    <scope>NUCLEOTIDE SEQUENCE [LARGE SCALE GENOMIC DNA]</scope>
</reference>
<keyword evidence="2" id="KW-1185">Reference proteome</keyword>
<dbReference type="EMBL" id="CAXIEN010000011">
    <property type="protein sequence ID" value="CAL1263945.1"/>
    <property type="molecule type" value="Genomic_DNA"/>
</dbReference>
<protein>
    <submittedName>
        <fullName evidence="1">Uncharacterized protein</fullName>
    </submittedName>
</protein>
<accession>A0AAV1YYC7</accession>
<evidence type="ECO:0000313" key="2">
    <source>
        <dbReference type="Proteomes" id="UP001497382"/>
    </source>
</evidence>
<dbReference type="Proteomes" id="UP001497382">
    <property type="component" value="Unassembled WGS sequence"/>
</dbReference>
<proteinExistence type="predicted"/>
<name>A0AAV1YYC7_9ARAC</name>
<gene>
    <name evidence="1" type="ORF">LARSCL_LOCUS1764</name>
</gene>
<comment type="caution">
    <text evidence="1">The sequence shown here is derived from an EMBL/GenBank/DDBJ whole genome shotgun (WGS) entry which is preliminary data.</text>
</comment>
<evidence type="ECO:0000313" key="1">
    <source>
        <dbReference type="EMBL" id="CAL1263945.1"/>
    </source>
</evidence>